<dbReference type="GO" id="GO:0043161">
    <property type="term" value="P:proteasome-mediated ubiquitin-dependent protein catabolic process"/>
    <property type="evidence" value="ECO:0007669"/>
    <property type="project" value="TreeGrafter"/>
</dbReference>
<accession>A0AAE1D7B2</accession>
<comment type="caution">
    <text evidence="1">The sequence shown here is derived from an EMBL/GenBank/DDBJ whole genome shotgun (WGS) entry which is preliminary data.</text>
</comment>
<dbReference type="PANTHER" id="PTHR24104">
    <property type="entry name" value="E3 UBIQUITIN-PROTEIN LIGASE NHLRC1-RELATED"/>
    <property type="match status" value="1"/>
</dbReference>
<gene>
    <name evidence="1" type="ORF">RRG08_056399</name>
</gene>
<name>A0AAE1D7B2_9GAST</name>
<dbReference type="Proteomes" id="UP001283361">
    <property type="component" value="Unassembled WGS sequence"/>
</dbReference>
<evidence type="ECO:0000313" key="1">
    <source>
        <dbReference type="EMBL" id="KAK3760109.1"/>
    </source>
</evidence>
<dbReference type="SUPFAM" id="SSF101898">
    <property type="entry name" value="NHL repeat"/>
    <property type="match status" value="1"/>
</dbReference>
<dbReference type="Gene3D" id="2.120.10.30">
    <property type="entry name" value="TolB, C-terminal domain"/>
    <property type="match status" value="1"/>
</dbReference>
<dbReference type="GO" id="GO:0061630">
    <property type="term" value="F:ubiquitin protein ligase activity"/>
    <property type="evidence" value="ECO:0007669"/>
    <property type="project" value="TreeGrafter"/>
</dbReference>
<reference evidence="1" key="1">
    <citation type="journal article" date="2023" name="G3 (Bethesda)">
        <title>A reference genome for the long-term kleptoplast-retaining sea slug Elysia crispata morphotype clarki.</title>
        <authorList>
            <person name="Eastman K.E."/>
            <person name="Pendleton A.L."/>
            <person name="Shaikh M.A."/>
            <person name="Suttiyut T."/>
            <person name="Ogas R."/>
            <person name="Tomko P."/>
            <person name="Gavelis G."/>
            <person name="Widhalm J.R."/>
            <person name="Wisecaver J.H."/>
        </authorList>
    </citation>
    <scope>NUCLEOTIDE SEQUENCE</scope>
    <source>
        <strain evidence="1">ECLA1</strain>
    </source>
</reference>
<dbReference type="InterPro" id="IPR011042">
    <property type="entry name" value="6-blade_b-propeller_TolB-like"/>
</dbReference>
<dbReference type="GO" id="GO:0008270">
    <property type="term" value="F:zinc ion binding"/>
    <property type="evidence" value="ECO:0007669"/>
    <property type="project" value="UniProtKB-KW"/>
</dbReference>
<organism evidence="1 2">
    <name type="scientific">Elysia crispata</name>
    <name type="common">lettuce slug</name>
    <dbReference type="NCBI Taxonomy" id="231223"/>
    <lineage>
        <taxon>Eukaryota</taxon>
        <taxon>Metazoa</taxon>
        <taxon>Spiralia</taxon>
        <taxon>Lophotrochozoa</taxon>
        <taxon>Mollusca</taxon>
        <taxon>Gastropoda</taxon>
        <taxon>Heterobranchia</taxon>
        <taxon>Euthyneura</taxon>
        <taxon>Panpulmonata</taxon>
        <taxon>Sacoglossa</taxon>
        <taxon>Placobranchoidea</taxon>
        <taxon>Plakobranchidae</taxon>
        <taxon>Elysia</taxon>
    </lineage>
</organism>
<sequence>MRGIIKRIETTEQHIGGLRKLQKIFKAKAPPQVVPEAGPKTLSTVVSTPAARVTTATILQQAPVQTLPNVIPKASAATPHAFASSSSSSSSSSRAQAICRLPRSMCERGHFNLRRAGERSTSSVSDMTLLSDRLVLIADRDNQSVKLFNLEGQHLHCLQLSSAPLRLAVIDSCSSNGWKVAATLWDNTIAILEVNPQSIIQLNSVEASCPCLVIATVDKATLAVGHCLQTGISLIGMSGRLLQQVGHELRPYYMTATPDGCLFMSTSDKKVAKIRVKDDVVLFHHSVPQIKCPCDVTALQAGWSVVTDEETQSLHLVSPDGRWDRELWRYPKDSVSGNKPITLSACCGVCVAVNSAGQLYVLDIVYNKFVSLK</sequence>
<dbReference type="AlphaFoldDB" id="A0AAE1D7B2"/>
<dbReference type="GO" id="GO:0000209">
    <property type="term" value="P:protein polyubiquitination"/>
    <property type="evidence" value="ECO:0007669"/>
    <property type="project" value="TreeGrafter"/>
</dbReference>
<evidence type="ECO:0000313" key="2">
    <source>
        <dbReference type="Proteomes" id="UP001283361"/>
    </source>
</evidence>
<dbReference type="EMBL" id="JAWDGP010005046">
    <property type="protein sequence ID" value="KAK3760109.1"/>
    <property type="molecule type" value="Genomic_DNA"/>
</dbReference>
<dbReference type="InterPro" id="IPR050952">
    <property type="entry name" value="TRIM-NHL_E3_ligases"/>
</dbReference>
<keyword evidence="2" id="KW-1185">Reference proteome</keyword>
<dbReference type="PANTHER" id="PTHR24104:SF25">
    <property type="entry name" value="PROTEIN LIN-41"/>
    <property type="match status" value="1"/>
</dbReference>
<proteinExistence type="predicted"/>
<protein>
    <submittedName>
        <fullName evidence="1">Uncharacterized protein</fullName>
    </submittedName>
</protein>